<dbReference type="PRINTS" id="PR00260">
    <property type="entry name" value="CHEMTRNSDUCR"/>
</dbReference>
<dbReference type="InterPro" id="IPR003660">
    <property type="entry name" value="HAMP_dom"/>
</dbReference>
<organism evidence="8 9">
    <name type="scientific">Halanaerobacter jeridensis</name>
    <dbReference type="NCBI Taxonomy" id="706427"/>
    <lineage>
        <taxon>Bacteria</taxon>
        <taxon>Bacillati</taxon>
        <taxon>Bacillota</taxon>
        <taxon>Clostridia</taxon>
        <taxon>Halanaerobiales</taxon>
        <taxon>Halobacteroidaceae</taxon>
        <taxon>Halanaerobacter</taxon>
    </lineage>
</organism>
<feature type="transmembrane region" description="Helical" evidence="5">
    <location>
        <begin position="6"/>
        <end position="26"/>
    </location>
</feature>
<dbReference type="InterPro" id="IPR004089">
    <property type="entry name" value="MCPsignal_dom"/>
</dbReference>
<feature type="coiled-coil region" evidence="4">
    <location>
        <begin position="244"/>
        <end position="278"/>
    </location>
</feature>
<evidence type="ECO:0000259" key="6">
    <source>
        <dbReference type="PROSITE" id="PS50111"/>
    </source>
</evidence>
<keyword evidence="9" id="KW-1185">Reference proteome</keyword>
<dbReference type="Pfam" id="PF00672">
    <property type="entry name" value="HAMP"/>
    <property type="match status" value="1"/>
</dbReference>
<dbReference type="CDD" id="cd11386">
    <property type="entry name" value="MCP_signal"/>
    <property type="match status" value="1"/>
</dbReference>
<dbReference type="Proteomes" id="UP000774000">
    <property type="component" value="Unassembled WGS sequence"/>
</dbReference>
<dbReference type="SMART" id="SM00304">
    <property type="entry name" value="HAMP"/>
    <property type="match status" value="1"/>
</dbReference>
<evidence type="ECO:0000259" key="7">
    <source>
        <dbReference type="PROSITE" id="PS50885"/>
    </source>
</evidence>
<evidence type="ECO:0000313" key="8">
    <source>
        <dbReference type="EMBL" id="MBM7555830.1"/>
    </source>
</evidence>
<protein>
    <submittedName>
        <fullName evidence="8">Methyl-accepting chemotaxis protein</fullName>
    </submittedName>
</protein>
<comment type="caution">
    <text evidence="8">The sequence shown here is derived from an EMBL/GenBank/DDBJ whole genome shotgun (WGS) entry which is preliminary data.</text>
</comment>
<dbReference type="EMBL" id="JAFBDQ010000003">
    <property type="protein sequence ID" value="MBM7555830.1"/>
    <property type="molecule type" value="Genomic_DNA"/>
</dbReference>
<keyword evidence="1 3" id="KW-0807">Transducer</keyword>
<dbReference type="GO" id="GO:0016020">
    <property type="term" value="C:membrane"/>
    <property type="evidence" value="ECO:0007669"/>
    <property type="project" value="InterPro"/>
</dbReference>
<gene>
    <name evidence="8" type="ORF">JOC47_000664</name>
</gene>
<evidence type="ECO:0000256" key="3">
    <source>
        <dbReference type="PROSITE-ProRule" id="PRU00284"/>
    </source>
</evidence>
<proteinExistence type="inferred from homology"/>
<evidence type="ECO:0000256" key="4">
    <source>
        <dbReference type="SAM" id="Coils"/>
    </source>
</evidence>
<comment type="similarity">
    <text evidence="2">Belongs to the methyl-accepting chemotaxis (MCP) protein family.</text>
</comment>
<dbReference type="GO" id="GO:0004888">
    <property type="term" value="F:transmembrane signaling receptor activity"/>
    <property type="evidence" value="ECO:0007669"/>
    <property type="project" value="InterPro"/>
</dbReference>
<evidence type="ECO:0000256" key="1">
    <source>
        <dbReference type="ARBA" id="ARBA00023224"/>
    </source>
</evidence>
<keyword evidence="5" id="KW-0812">Transmembrane</keyword>
<dbReference type="CDD" id="cd06225">
    <property type="entry name" value="HAMP"/>
    <property type="match status" value="1"/>
</dbReference>
<dbReference type="PANTHER" id="PTHR32089">
    <property type="entry name" value="METHYL-ACCEPTING CHEMOTAXIS PROTEIN MCPB"/>
    <property type="match status" value="1"/>
</dbReference>
<dbReference type="Pfam" id="PF00015">
    <property type="entry name" value="MCPsignal"/>
    <property type="match status" value="1"/>
</dbReference>
<accession>A0A939BM88</accession>
<dbReference type="GO" id="GO:0006935">
    <property type="term" value="P:chemotaxis"/>
    <property type="evidence" value="ECO:0007669"/>
    <property type="project" value="InterPro"/>
</dbReference>
<reference evidence="8" key="1">
    <citation type="submission" date="2021-01" db="EMBL/GenBank/DDBJ databases">
        <title>Genomic Encyclopedia of Type Strains, Phase IV (KMG-IV): sequencing the most valuable type-strain genomes for metagenomic binning, comparative biology and taxonomic classification.</title>
        <authorList>
            <person name="Goeker M."/>
        </authorList>
    </citation>
    <scope>NUCLEOTIDE SEQUENCE</scope>
    <source>
        <strain evidence="8">DSM 23230</strain>
    </source>
</reference>
<dbReference type="Gene3D" id="1.10.287.950">
    <property type="entry name" value="Methyl-accepting chemotaxis protein"/>
    <property type="match status" value="1"/>
</dbReference>
<dbReference type="PROSITE" id="PS50111">
    <property type="entry name" value="CHEMOTAXIS_TRANSDUC_2"/>
    <property type="match status" value="1"/>
</dbReference>
<keyword evidence="4" id="KW-0175">Coiled coil</keyword>
<feature type="transmembrane region" description="Helical" evidence="5">
    <location>
        <begin position="181"/>
        <end position="205"/>
    </location>
</feature>
<name>A0A939BM88_9FIRM</name>
<evidence type="ECO:0000256" key="5">
    <source>
        <dbReference type="SAM" id="Phobius"/>
    </source>
</evidence>
<dbReference type="RefSeq" id="WP_204700555.1">
    <property type="nucleotide sequence ID" value="NZ_JAFBDQ010000003.1"/>
</dbReference>
<sequence>MKISKLLKIVGITIFVLLILVSFTVFKLNVSFRKEREVTNRQEKIKQLSKELLTTFDYLTEQVNKYAVQGEDKYYNNYFKEVNETKTKAKVLQKLKQMDIPDKDIALIEKAIEGSMMITATEKAALKKAKNGNFLDARKTIFDSYYTKQKEKVLTPIREFQNRIETRAQKKINTAQKKANLYLWITNILIGIVLISILVTFVILYRKITTPIVQAANFANEIANGNLNISPLEIEAKGEIGFLVEALNKMLRELKEIVNKLSDSIDNLSSNSEQLSATAEEGNATIEETTNHLEDMFTAIEQISANSKQVNSLAQEANSQTEFGNQKINNTVKSIQNIDNKVDTTVDEIEDLTADSKEISKIVDLINDIAEQTNLLALNASIEAARAGKAGESFAVVADEIRSLAEETEDATDDINSLVNRIQSKSESSLESVKEVAEEADEGRKIAERAGEIFNEIENSIENTSDKVEETALATEKLNENSNEVLAASNEVNTMSDEIASSAHKLSNMSKELRKIIKKFNT</sequence>
<dbReference type="InterPro" id="IPR004090">
    <property type="entry name" value="Chemotax_Me-accpt_rcpt"/>
</dbReference>
<dbReference type="SUPFAM" id="SSF58104">
    <property type="entry name" value="Methyl-accepting chemotaxis protein (MCP) signaling domain"/>
    <property type="match status" value="1"/>
</dbReference>
<keyword evidence="5" id="KW-0472">Membrane</keyword>
<feature type="domain" description="HAMP" evidence="7">
    <location>
        <begin position="206"/>
        <end position="259"/>
    </location>
</feature>
<dbReference type="SMART" id="SM00283">
    <property type="entry name" value="MA"/>
    <property type="match status" value="1"/>
</dbReference>
<dbReference type="PANTHER" id="PTHR32089:SF112">
    <property type="entry name" value="LYSOZYME-LIKE PROTEIN-RELATED"/>
    <property type="match status" value="1"/>
</dbReference>
<dbReference type="AlphaFoldDB" id="A0A939BM88"/>
<dbReference type="PROSITE" id="PS50885">
    <property type="entry name" value="HAMP"/>
    <property type="match status" value="1"/>
</dbReference>
<keyword evidence="5" id="KW-1133">Transmembrane helix</keyword>
<feature type="domain" description="Methyl-accepting transducer" evidence="6">
    <location>
        <begin position="257"/>
        <end position="493"/>
    </location>
</feature>
<evidence type="ECO:0000256" key="2">
    <source>
        <dbReference type="ARBA" id="ARBA00029447"/>
    </source>
</evidence>
<evidence type="ECO:0000313" key="9">
    <source>
        <dbReference type="Proteomes" id="UP000774000"/>
    </source>
</evidence>
<dbReference type="GO" id="GO:0007165">
    <property type="term" value="P:signal transduction"/>
    <property type="evidence" value="ECO:0007669"/>
    <property type="project" value="UniProtKB-KW"/>
</dbReference>